<dbReference type="OrthoDB" id="9804872at2"/>
<evidence type="ECO:0000313" key="2">
    <source>
        <dbReference type="EMBL" id="GAL85203.1"/>
    </source>
</evidence>
<dbReference type="EMBL" id="BBLT01000004">
    <property type="protein sequence ID" value="GAL85203.1"/>
    <property type="molecule type" value="Genomic_DNA"/>
</dbReference>
<name>A0A098LGJ0_9BACT</name>
<dbReference type="STRING" id="153721.MYP_2432"/>
<protein>
    <submittedName>
        <fullName evidence="2">Transglutaminase</fullName>
    </submittedName>
</protein>
<evidence type="ECO:0000313" key="3">
    <source>
        <dbReference type="Proteomes" id="UP000030185"/>
    </source>
</evidence>
<dbReference type="SUPFAM" id="SSF54001">
    <property type="entry name" value="Cysteine proteinases"/>
    <property type="match status" value="1"/>
</dbReference>
<dbReference type="PANTHER" id="PTHR33490">
    <property type="entry name" value="BLR5614 PROTEIN-RELATED"/>
    <property type="match status" value="1"/>
</dbReference>
<dbReference type="PANTHER" id="PTHR33490:SF6">
    <property type="entry name" value="SLL1049 PROTEIN"/>
    <property type="match status" value="1"/>
</dbReference>
<gene>
    <name evidence="2" type="ORF">MYP_2432</name>
</gene>
<dbReference type="Gene3D" id="3.10.620.30">
    <property type="match status" value="1"/>
</dbReference>
<evidence type="ECO:0000259" key="1">
    <source>
        <dbReference type="SMART" id="SM00460"/>
    </source>
</evidence>
<proteinExistence type="predicted"/>
<dbReference type="InterPro" id="IPR038765">
    <property type="entry name" value="Papain-like_cys_pep_sf"/>
</dbReference>
<dbReference type="eggNOG" id="COG1305">
    <property type="taxonomic scope" value="Bacteria"/>
</dbReference>
<dbReference type="Pfam" id="PF01841">
    <property type="entry name" value="Transglut_core"/>
    <property type="match status" value="1"/>
</dbReference>
<accession>A0A098LGJ0</accession>
<dbReference type="Proteomes" id="UP000030185">
    <property type="component" value="Unassembled WGS sequence"/>
</dbReference>
<organism evidence="2 3">
    <name type="scientific">Sporocytophaga myxococcoides</name>
    <dbReference type="NCBI Taxonomy" id="153721"/>
    <lineage>
        <taxon>Bacteria</taxon>
        <taxon>Pseudomonadati</taxon>
        <taxon>Bacteroidota</taxon>
        <taxon>Cytophagia</taxon>
        <taxon>Cytophagales</taxon>
        <taxon>Cytophagaceae</taxon>
        <taxon>Sporocytophaga</taxon>
    </lineage>
</organism>
<dbReference type="InterPro" id="IPR002931">
    <property type="entry name" value="Transglutaminase-like"/>
</dbReference>
<sequence>MSTFFDIVYQSISEYEYPVKEAFFEFMISPCECEFQTLVEFQIKTSTGQDVFTTKNSFGFNQIRIRPAGYFKSFKLEYSTKVKKGGINNNDNLRPSAHEQWAEINSTNFYIDNFLYLHASPLTIIPKQNQNEILIYRRSSDLLDYSLELNSHIHNLISYEKEVTNVNTTAAEVILLKKGVCQDYTHLFLAMARSNGLACRYVSGYLDQGTTYTGTSGMHAWAEVYIPGMGWTGFDPTNNSRVNIQYIKVAHGRDYNDCSPIKGVLLSIGENKTHHLVHVSQQQQ</sequence>
<dbReference type="RefSeq" id="WP_045463385.1">
    <property type="nucleotide sequence ID" value="NZ_BBLT01000004.1"/>
</dbReference>
<feature type="domain" description="Transglutaminase-like" evidence="1">
    <location>
        <begin position="173"/>
        <end position="238"/>
    </location>
</feature>
<comment type="caution">
    <text evidence="2">The sequence shown here is derived from an EMBL/GenBank/DDBJ whole genome shotgun (WGS) entry which is preliminary data.</text>
</comment>
<dbReference type="SMART" id="SM00460">
    <property type="entry name" value="TGc"/>
    <property type="match status" value="1"/>
</dbReference>
<keyword evidence="3" id="KW-1185">Reference proteome</keyword>
<reference evidence="2 3" key="1">
    <citation type="submission" date="2014-09" db="EMBL/GenBank/DDBJ databases">
        <title>Sporocytophaga myxococcoides PG-01 genome sequencing.</title>
        <authorList>
            <person name="Liu L."/>
            <person name="Gao P.J."/>
            <person name="Chen G.J."/>
            <person name="Wang L.S."/>
        </authorList>
    </citation>
    <scope>NUCLEOTIDE SEQUENCE [LARGE SCALE GENOMIC DNA]</scope>
    <source>
        <strain evidence="2 3">PG-01</strain>
    </source>
</reference>
<dbReference type="AlphaFoldDB" id="A0A098LGJ0"/>